<organism evidence="10 11">
    <name type="scientific">Mycetomoellerius zeteki</name>
    <dbReference type="NCBI Taxonomy" id="64791"/>
    <lineage>
        <taxon>Eukaryota</taxon>
        <taxon>Metazoa</taxon>
        <taxon>Ecdysozoa</taxon>
        <taxon>Arthropoda</taxon>
        <taxon>Hexapoda</taxon>
        <taxon>Insecta</taxon>
        <taxon>Pterygota</taxon>
        <taxon>Neoptera</taxon>
        <taxon>Endopterygota</taxon>
        <taxon>Hymenoptera</taxon>
        <taxon>Apocrita</taxon>
        <taxon>Aculeata</taxon>
        <taxon>Formicoidea</taxon>
        <taxon>Formicidae</taxon>
        <taxon>Myrmicinae</taxon>
        <taxon>Mycetomoellerius</taxon>
    </lineage>
</organism>
<accession>A0A151WWZ3</accession>
<feature type="transmembrane region" description="Helical" evidence="8">
    <location>
        <begin position="551"/>
        <end position="570"/>
    </location>
</feature>
<dbReference type="PANTHER" id="PTHR48021">
    <property type="match status" value="1"/>
</dbReference>
<evidence type="ECO:0000256" key="1">
    <source>
        <dbReference type="ARBA" id="ARBA00004651"/>
    </source>
</evidence>
<dbReference type="FunFam" id="1.20.1250.20:FF:000218">
    <property type="entry name" value="facilitated trehalose transporter Tret1"/>
    <property type="match status" value="1"/>
</dbReference>
<evidence type="ECO:0000256" key="4">
    <source>
        <dbReference type="ARBA" id="ARBA00022597"/>
    </source>
</evidence>
<evidence type="ECO:0000256" key="3">
    <source>
        <dbReference type="ARBA" id="ARBA00022475"/>
    </source>
</evidence>
<feature type="transmembrane region" description="Helical" evidence="8">
    <location>
        <begin position="220"/>
        <end position="253"/>
    </location>
</feature>
<dbReference type="InterPro" id="IPR005829">
    <property type="entry name" value="Sugar_transporter_CS"/>
</dbReference>
<gene>
    <name evidence="10" type="ORF">ALC60_08612</name>
</gene>
<feature type="domain" description="Major facilitator superfamily (MFS) profile" evidence="9">
    <location>
        <begin position="144"/>
        <end position="574"/>
    </location>
</feature>
<keyword evidence="2" id="KW-0813">Transport</keyword>
<dbReference type="AlphaFoldDB" id="A0A151WWZ3"/>
<keyword evidence="3" id="KW-1003">Cell membrane</keyword>
<name>A0A151WWZ3_9HYME</name>
<keyword evidence="7 8" id="KW-0472">Membrane</keyword>
<feature type="transmembrane region" description="Helical" evidence="8">
    <location>
        <begin position="273"/>
        <end position="291"/>
    </location>
</feature>
<evidence type="ECO:0000259" key="9">
    <source>
        <dbReference type="PROSITE" id="PS50850"/>
    </source>
</evidence>
<dbReference type="InterPro" id="IPR005828">
    <property type="entry name" value="MFS_sugar_transport-like"/>
</dbReference>
<sequence>MPDYNFNEIVDTFLVLGECKGNYHRAAALYHQRFPRRKHHPNNSMIRIIEREPRKIRHRKDRNNIEDLHIIVVLGMVAEPTCAHSIARNVVRRSNTSQPNRHNCHYIGVLKEAIPRGKIVTQVSPSQDNHHDEQTTKHERTQWRQWLACISATLSMVAVGSVYGWTITSLTRLTSGASDVPIKINDNQSSWIVSLTEIGTIIGALIGASFADRYGRKKGLLFASGFFIIGWTIVFFAQTVVALYVSRIILGIGVGTSYNTNLMYVSEVADVEIRGALGTLIAVNVFTGSLLTCSIGPWVSYHVLTGVLLAVPILFIACFSWFPETPAFLATRGRRAEATRSLAFFKGIRDRDEARRELEYILRTVFIEDVCDNTPVAGPGTRMESMKHSWMEKLKLMLGNFSTMQYLEVLFKKAAIGIDSNVATILVLVVGLISCGLSTATVEGAGRRPLLIASTLGSSITLAILAIYLMLDERGIDVSAANLLPVIDVMIFQVTYRIGLGTLPGALTGELFPTEVKAFAGAIINVLDCMLGFIVSKLYQVISDWLGTHTVYYFFAGSCLLAFVMVIFTVPETKGRTYREIQELLGGSEKKKEVTECLQDRNSMA</sequence>
<dbReference type="Proteomes" id="UP000075809">
    <property type="component" value="Unassembled WGS sequence"/>
</dbReference>
<feature type="transmembrane region" description="Helical" evidence="8">
    <location>
        <begin position="414"/>
        <end position="438"/>
    </location>
</feature>
<dbReference type="PROSITE" id="PS00217">
    <property type="entry name" value="SUGAR_TRANSPORT_2"/>
    <property type="match status" value="1"/>
</dbReference>
<dbReference type="PANTHER" id="PTHR48021:SF46">
    <property type="entry name" value="MAJOR FACILITATOR SUPERFAMILY (MFS) PROFILE DOMAIN-CONTAINING PROTEIN"/>
    <property type="match status" value="1"/>
</dbReference>
<dbReference type="Pfam" id="PF00083">
    <property type="entry name" value="Sugar_tr"/>
    <property type="match status" value="1"/>
</dbReference>
<evidence type="ECO:0000256" key="7">
    <source>
        <dbReference type="ARBA" id="ARBA00023136"/>
    </source>
</evidence>
<evidence type="ECO:0000313" key="11">
    <source>
        <dbReference type="Proteomes" id="UP000075809"/>
    </source>
</evidence>
<dbReference type="GO" id="GO:0005886">
    <property type="term" value="C:plasma membrane"/>
    <property type="evidence" value="ECO:0007669"/>
    <property type="project" value="UniProtKB-SubCell"/>
</dbReference>
<keyword evidence="6 8" id="KW-1133">Transmembrane helix</keyword>
<evidence type="ECO:0000256" key="2">
    <source>
        <dbReference type="ARBA" id="ARBA00022448"/>
    </source>
</evidence>
<evidence type="ECO:0000256" key="8">
    <source>
        <dbReference type="SAM" id="Phobius"/>
    </source>
</evidence>
<protein>
    <submittedName>
        <fullName evidence="10">Facilitated trehalose transporter Tret1</fullName>
    </submittedName>
</protein>
<dbReference type="PROSITE" id="PS50850">
    <property type="entry name" value="MFS"/>
    <property type="match status" value="1"/>
</dbReference>
<feature type="transmembrane region" description="Helical" evidence="8">
    <location>
        <begin position="450"/>
        <end position="471"/>
    </location>
</feature>
<feature type="transmembrane region" description="Helical" evidence="8">
    <location>
        <begin position="188"/>
        <end position="208"/>
    </location>
</feature>
<keyword evidence="11" id="KW-1185">Reference proteome</keyword>
<keyword evidence="4" id="KW-0762">Sugar transport</keyword>
<dbReference type="InterPro" id="IPR050549">
    <property type="entry name" value="MFS_Trehalose_Transporter"/>
</dbReference>
<dbReference type="InterPro" id="IPR020846">
    <property type="entry name" value="MFS_dom"/>
</dbReference>
<dbReference type="Gene3D" id="1.20.1250.20">
    <property type="entry name" value="MFS general substrate transporter like domains"/>
    <property type="match status" value="2"/>
</dbReference>
<reference evidence="10 11" key="1">
    <citation type="submission" date="2015-09" db="EMBL/GenBank/DDBJ databases">
        <title>Trachymyrmex zeteki WGS genome.</title>
        <authorList>
            <person name="Nygaard S."/>
            <person name="Hu H."/>
            <person name="Boomsma J."/>
            <person name="Zhang G."/>
        </authorList>
    </citation>
    <scope>NUCLEOTIDE SEQUENCE [LARGE SCALE GENOMIC DNA]</scope>
    <source>
        <strain evidence="10">Tzet28-1</strain>
        <tissue evidence="10">Whole body</tissue>
    </source>
</reference>
<feature type="transmembrane region" description="Helical" evidence="8">
    <location>
        <begin position="483"/>
        <end position="507"/>
    </location>
</feature>
<dbReference type="EMBL" id="KQ982690">
    <property type="protein sequence ID" value="KYQ52277.1"/>
    <property type="molecule type" value="Genomic_DNA"/>
</dbReference>
<feature type="transmembrane region" description="Helical" evidence="8">
    <location>
        <begin position="303"/>
        <end position="322"/>
    </location>
</feature>
<evidence type="ECO:0000256" key="6">
    <source>
        <dbReference type="ARBA" id="ARBA00022989"/>
    </source>
</evidence>
<dbReference type="InterPro" id="IPR036259">
    <property type="entry name" value="MFS_trans_sf"/>
</dbReference>
<comment type="subcellular location">
    <subcellularLocation>
        <location evidence="1">Cell membrane</location>
        <topology evidence="1">Multi-pass membrane protein</topology>
    </subcellularLocation>
</comment>
<dbReference type="GO" id="GO:0022857">
    <property type="term" value="F:transmembrane transporter activity"/>
    <property type="evidence" value="ECO:0007669"/>
    <property type="project" value="InterPro"/>
</dbReference>
<dbReference type="STRING" id="64791.A0A151WWZ3"/>
<evidence type="ECO:0000256" key="5">
    <source>
        <dbReference type="ARBA" id="ARBA00022692"/>
    </source>
</evidence>
<dbReference type="SUPFAM" id="SSF103473">
    <property type="entry name" value="MFS general substrate transporter"/>
    <property type="match status" value="1"/>
</dbReference>
<keyword evidence="5 8" id="KW-0812">Transmembrane</keyword>
<feature type="transmembrane region" description="Helical" evidence="8">
    <location>
        <begin position="146"/>
        <end position="168"/>
    </location>
</feature>
<proteinExistence type="predicted"/>
<evidence type="ECO:0000313" key="10">
    <source>
        <dbReference type="EMBL" id="KYQ52277.1"/>
    </source>
</evidence>